<feature type="chain" id="PRO_5002680452" evidence="1">
    <location>
        <begin position="22"/>
        <end position="296"/>
    </location>
</feature>
<dbReference type="OMA" id="HRSWIEM"/>
<feature type="signal peptide" evidence="1">
    <location>
        <begin position="1"/>
        <end position="21"/>
    </location>
</feature>
<dbReference type="eggNOG" id="ENOG502T5AY">
    <property type="taxonomic scope" value="Eukaryota"/>
</dbReference>
<sequence>MKPTLIVSLLVIPLNSLFIYALSDQSQSCITDLQIPFTGYKVEYQLHLRELSGSYHLLYCNDNKLINDIWLNDSIPWAKPIPFYTKDAIGNSLILARQRAFALRTVPIFLPNTLVGAMYYVDAAKTKQKSALSKESILLSLSNNGFKTMPLLAANILHNWCEVNYRFQFIYHIPILTTPTLDSRRYNHRALDGDERSDWNKYISILESYGLSKDPLVSVKCDFDLVENTMNSITAGCKSFIDKFRYKEVVRRDTSQLWWKFILISKTIGLKMSKKMIVKIEKLLRQAENVESSAAY</sequence>
<dbReference type="OrthoDB" id="4016272at2759"/>
<protein>
    <submittedName>
        <fullName evidence="2">Uncharacterized protein</fullName>
    </submittedName>
</protein>
<evidence type="ECO:0000313" key="2">
    <source>
        <dbReference type="EMBL" id="EDK43811.1"/>
    </source>
</evidence>
<dbReference type="EMBL" id="CH981525">
    <property type="protein sequence ID" value="EDK43811.1"/>
    <property type="molecule type" value="Genomic_DNA"/>
</dbReference>
<proteinExistence type="predicted"/>
<gene>
    <name evidence="2" type="ORF">LELG_01990</name>
</gene>
<dbReference type="InParanoid" id="A5DXA3"/>
<dbReference type="HOGENOM" id="CLU_993951_0_0_1"/>
<evidence type="ECO:0000313" key="3">
    <source>
        <dbReference type="Proteomes" id="UP000001996"/>
    </source>
</evidence>
<dbReference type="GeneID" id="5233738"/>
<accession>A5DXA3</accession>
<name>A5DXA3_LODEL</name>
<dbReference type="AlphaFoldDB" id="A5DXA3"/>
<dbReference type="Proteomes" id="UP000001996">
    <property type="component" value="Unassembled WGS sequence"/>
</dbReference>
<keyword evidence="1" id="KW-0732">Signal</keyword>
<keyword evidence="3" id="KW-1185">Reference proteome</keyword>
<dbReference type="VEuPathDB" id="FungiDB:LELG_01990"/>
<reference evidence="2 3" key="1">
    <citation type="journal article" date="2009" name="Nature">
        <title>Evolution of pathogenicity and sexual reproduction in eight Candida genomes.</title>
        <authorList>
            <person name="Butler G."/>
            <person name="Rasmussen M.D."/>
            <person name="Lin M.F."/>
            <person name="Santos M.A."/>
            <person name="Sakthikumar S."/>
            <person name="Munro C.A."/>
            <person name="Rheinbay E."/>
            <person name="Grabherr M."/>
            <person name="Forche A."/>
            <person name="Reedy J.L."/>
            <person name="Agrafioti I."/>
            <person name="Arnaud M.B."/>
            <person name="Bates S."/>
            <person name="Brown A.J."/>
            <person name="Brunke S."/>
            <person name="Costanzo M.C."/>
            <person name="Fitzpatrick D.A."/>
            <person name="de Groot P.W."/>
            <person name="Harris D."/>
            <person name="Hoyer L.L."/>
            <person name="Hube B."/>
            <person name="Klis F.M."/>
            <person name="Kodira C."/>
            <person name="Lennard N."/>
            <person name="Logue M.E."/>
            <person name="Martin R."/>
            <person name="Neiman A.M."/>
            <person name="Nikolaou E."/>
            <person name="Quail M.A."/>
            <person name="Quinn J."/>
            <person name="Santos M.C."/>
            <person name="Schmitzberger F.F."/>
            <person name="Sherlock G."/>
            <person name="Shah P."/>
            <person name="Silverstein K.A."/>
            <person name="Skrzypek M.S."/>
            <person name="Soll D."/>
            <person name="Staggs R."/>
            <person name="Stansfield I."/>
            <person name="Stumpf M.P."/>
            <person name="Sudbery P.E."/>
            <person name="Srikantha T."/>
            <person name="Zeng Q."/>
            <person name="Berman J."/>
            <person name="Berriman M."/>
            <person name="Heitman J."/>
            <person name="Gow N.A."/>
            <person name="Lorenz M.C."/>
            <person name="Birren B.W."/>
            <person name="Kellis M."/>
            <person name="Cuomo C.A."/>
        </authorList>
    </citation>
    <scope>NUCLEOTIDE SEQUENCE [LARGE SCALE GENOMIC DNA]</scope>
    <source>
        <strain evidence="3">ATCC 11503 / BCRC 21390 / CBS 2605 / JCM 1781 / NBRC 1676 / NRRL YB-4239</strain>
    </source>
</reference>
<organism evidence="2 3">
    <name type="scientific">Lodderomyces elongisporus (strain ATCC 11503 / CBS 2605 / JCM 1781 / NBRC 1676 / NRRL YB-4239)</name>
    <name type="common">Yeast</name>
    <name type="synonym">Saccharomyces elongisporus</name>
    <dbReference type="NCBI Taxonomy" id="379508"/>
    <lineage>
        <taxon>Eukaryota</taxon>
        <taxon>Fungi</taxon>
        <taxon>Dikarya</taxon>
        <taxon>Ascomycota</taxon>
        <taxon>Saccharomycotina</taxon>
        <taxon>Pichiomycetes</taxon>
        <taxon>Debaryomycetaceae</taxon>
        <taxon>Candida/Lodderomyces clade</taxon>
        <taxon>Lodderomyces</taxon>
    </lineage>
</organism>
<evidence type="ECO:0000256" key="1">
    <source>
        <dbReference type="SAM" id="SignalP"/>
    </source>
</evidence>
<dbReference type="KEGG" id="lel:PVL30_001960"/>